<dbReference type="InterPro" id="IPR011698">
    <property type="entry name" value="GATase_3"/>
</dbReference>
<evidence type="ECO:0000256" key="5">
    <source>
        <dbReference type="ARBA" id="ARBA00022741"/>
    </source>
</evidence>
<evidence type="ECO:0000256" key="7">
    <source>
        <dbReference type="ARBA" id="ARBA00022842"/>
    </source>
</evidence>
<evidence type="ECO:0000256" key="3">
    <source>
        <dbReference type="ARBA" id="ARBA00022573"/>
    </source>
</evidence>
<keyword evidence="3 9" id="KW-0169">Cobalamin biosynthesis</keyword>
<dbReference type="InterPro" id="IPR002586">
    <property type="entry name" value="CobQ/CobB/MinD/ParA_Nub-bd_dom"/>
</dbReference>
<dbReference type="NCBIfam" id="TIGR00379">
    <property type="entry name" value="cobB"/>
    <property type="match status" value="1"/>
</dbReference>
<dbReference type="HAMAP" id="MF_00027">
    <property type="entry name" value="CobB_CbiA"/>
    <property type="match status" value="1"/>
</dbReference>
<dbReference type="InterPro" id="IPR004484">
    <property type="entry name" value="CbiA/CobB_synth"/>
</dbReference>
<evidence type="ECO:0000259" key="11">
    <source>
        <dbReference type="Pfam" id="PF07685"/>
    </source>
</evidence>
<keyword evidence="6 9" id="KW-0067">ATP-binding</keyword>
<keyword evidence="8 9" id="KW-0315">Glutamine amidotransferase</keyword>
<dbReference type="PROSITE" id="PS51274">
    <property type="entry name" value="GATASE_COBBQ"/>
    <property type="match status" value="1"/>
</dbReference>
<keyword evidence="4 9" id="KW-0436">Ligase</keyword>
<dbReference type="SUPFAM" id="SSF52540">
    <property type="entry name" value="P-loop containing nucleoside triphosphate hydrolases"/>
    <property type="match status" value="1"/>
</dbReference>
<evidence type="ECO:0000256" key="4">
    <source>
        <dbReference type="ARBA" id="ARBA00022598"/>
    </source>
</evidence>
<dbReference type="Pfam" id="PF07685">
    <property type="entry name" value="GATase_3"/>
    <property type="match status" value="1"/>
</dbReference>
<comment type="caution">
    <text evidence="12">The sequence shown here is derived from an EMBL/GenBank/DDBJ whole genome shotgun (WGS) entry which is preliminary data.</text>
</comment>
<dbReference type="SUPFAM" id="SSF52317">
    <property type="entry name" value="Class I glutamine amidotransferase-like"/>
    <property type="match status" value="1"/>
</dbReference>
<evidence type="ECO:0000256" key="8">
    <source>
        <dbReference type="ARBA" id="ARBA00022962"/>
    </source>
</evidence>
<evidence type="ECO:0000256" key="9">
    <source>
        <dbReference type="HAMAP-Rule" id="MF_00027"/>
    </source>
</evidence>
<keyword evidence="5 9" id="KW-0547">Nucleotide-binding</keyword>
<dbReference type="Gene3D" id="3.40.50.880">
    <property type="match status" value="1"/>
</dbReference>
<feature type="active site" description="Nucleophile" evidence="9">
    <location>
        <position position="332"/>
    </location>
</feature>
<comment type="similarity">
    <text evidence="9">Belongs to the CobB/CbiA family.</text>
</comment>
<name>A0ABW5C975_9PROT</name>
<dbReference type="InterPro" id="IPR029062">
    <property type="entry name" value="Class_I_gatase-like"/>
</dbReference>
<dbReference type="EMBL" id="JBHUIY010000003">
    <property type="protein sequence ID" value="MFD2232746.1"/>
    <property type="molecule type" value="Genomic_DNA"/>
</dbReference>
<evidence type="ECO:0000313" key="13">
    <source>
        <dbReference type="Proteomes" id="UP001597296"/>
    </source>
</evidence>
<comment type="function">
    <text evidence="9">Catalyzes the ATP-dependent amidation of the two carboxylate groups at positions a and c of cobyrinate, using either L-glutamine or ammonia as the nitrogen source.</text>
</comment>
<comment type="cofactor">
    <cofactor evidence="1 9">
        <name>Mg(2+)</name>
        <dbReference type="ChEBI" id="CHEBI:18420"/>
    </cofactor>
</comment>
<comment type="catalytic activity">
    <reaction evidence="9">
        <text>cob(II)yrinate + 2 L-glutamine + 2 ATP + 2 H2O = cob(II)yrinate a,c diamide + 2 L-glutamate + 2 ADP + 2 phosphate + 2 H(+)</text>
        <dbReference type="Rhea" id="RHEA:26289"/>
        <dbReference type="ChEBI" id="CHEBI:15377"/>
        <dbReference type="ChEBI" id="CHEBI:15378"/>
        <dbReference type="ChEBI" id="CHEBI:29985"/>
        <dbReference type="ChEBI" id="CHEBI:30616"/>
        <dbReference type="ChEBI" id="CHEBI:43474"/>
        <dbReference type="ChEBI" id="CHEBI:58359"/>
        <dbReference type="ChEBI" id="CHEBI:58537"/>
        <dbReference type="ChEBI" id="CHEBI:58894"/>
        <dbReference type="ChEBI" id="CHEBI:456216"/>
        <dbReference type="EC" id="6.3.5.11"/>
    </reaction>
</comment>
<reference evidence="13" key="1">
    <citation type="journal article" date="2019" name="Int. J. Syst. Evol. Microbiol.">
        <title>The Global Catalogue of Microorganisms (GCM) 10K type strain sequencing project: providing services to taxonomists for standard genome sequencing and annotation.</title>
        <authorList>
            <consortium name="The Broad Institute Genomics Platform"/>
            <consortium name="The Broad Institute Genome Sequencing Center for Infectious Disease"/>
            <person name="Wu L."/>
            <person name="Ma J."/>
        </authorList>
    </citation>
    <scope>NUCLEOTIDE SEQUENCE [LARGE SCALE GENOMIC DNA]</scope>
    <source>
        <strain evidence="13">KCTC 15012</strain>
    </source>
</reference>
<proteinExistence type="inferred from homology"/>
<dbReference type="PANTHER" id="PTHR43873">
    <property type="entry name" value="COBYRINATE A,C-DIAMIDE SYNTHASE"/>
    <property type="match status" value="1"/>
</dbReference>
<dbReference type="RefSeq" id="WP_377314334.1">
    <property type="nucleotide sequence ID" value="NZ_JBHUIY010000003.1"/>
</dbReference>
<feature type="domain" description="CobQ/CobB/MinD/ParA nucleotide binding" evidence="10">
    <location>
        <begin position="6"/>
        <end position="194"/>
    </location>
</feature>
<dbReference type="EC" id="6.3.5.11" evidence="9"/>
<evidence type="ECO:0000313" key="12">
    <source>
        <dbReference type="EMBL" id="MFD2232746.1"/>
    </source>
</evidence>
<evidence type="ECO:0000256" key="1">
    <source>
        <dbReference type="ARBA" id="ARBA00001946"/>
    </source>
</evidence>
<dbReference type="PANTHER" id="PTHR43873:SF1">
    <property type="entry name" value="COBYRINATE A,C-DIAMIDE SYNTHASE"/>
    <property type="match status" value="1"/>
</dbReference>
<protein>
    <recommendedName>
        <fullName evidence="9">Cobyrinate a,c-diamide synthase</fullName>
        <ecNumber evidence="9">6.3.5.11</ecNumber>
    </recommendedName>
    <alternativeName>
        <fullName evidence="9">Cobyrinic acid a,c-diamide synthetase</fullName>
    </alternativeName>
</protein>
<dbReference type="Proteomes" id="UP001597296">
    <property type="component" value="Unassembled WGS sequence"/>
</dbReference>
<dbReference type="NCBIfam" id="NF002204">
    <property type="entry name" value="PRK01077.1"/>
    <property type="match status" value="1"/>
</dbReference>
<dbReference type="InterPro" id="IPR027417">
    <property type="entry name" value="P-loop_NTPase"/>
</dbReference>
<organism evidence="12 13">
    <name type="scientific">Phaeospirillum tilakii</name>
    <dbReference type="NCBI Taxonomy" id="741673"/>
    <lineage>
        <taxon>Bacteria</taxon>
        <taxon>Pseudomonadati</taxon>
        <taxon>Pseudomonadota</taxon>
        <taxon>Alphaproteobacteria</taxon>
        <taxon>Rhodospirillales</taxon>
        <taxon>Rhodospirillaceae</taxon>
        <taxon>Phaeospirillum</taxon>
    </lineage>
</organism>
<evidence type="ECO:0000256" key="2">
    <source>
        <dbReference type="ARBA" id="ARBA00006205"/>
    </source>
</evidence>
<comment type="pathway">
    <text evidence="9">Cofactor biosynthesis; adenosylcobalamin biosynthesis; cob(II)yrinate a,c-diamide from sirohydrochlorin (anaerobic route): step 10/10.</text>
</comment>
<feature type="domain" description="CobB/CobQ-like glutamine amidotransferase" evidence="11">
    <location>
        <begin position="270"/>
        <end position="436"/>
    </location>
</feature>
<keyword evidence="7 9" id="KW-0460">Magnesium</keyword>
<accession>A0ABW5C975</accession>
<dbReference type="Pfam" id="PF01656">
    <property type="entry name" value="CbiA"/>
    <property type="match status" value="1"/>
</dbReference>
<comment type="domain">
    <text evidence="9">Comprises of two domains. The C-terminal domain contains the binding site for glutamine and catalyzes the hydrolysis of this substrate to glutamate and ammonia. The N-terminal domain is anticipated to bind ATP and cobyrinate and catalyzes the ultimate synthesis of the diamide product. The ammonia produced via the glutaminase domain is probably translocated to the adjacent domain via a molecular tunnel, where it reacts with an activated intermediate.</text>
</comment>
<evidence type="ECO:0000259" key="10">
    <source>
        <dbReference type="Pfam" id="PF01656"/>
    </source>
</evidence>
<comment type="miscellaneous">
    <text evidence="9">The a and c carboxylates of cobyrinate are activated for nucleophilic attack via formation of a phosphorylated intermediate by ATP. CbiA catalyzes first the amidation of the c-carboxylate, and then that of the a-carboxylate.</text>
</comment>
<evidence type="ECO:0000256" key="6">
    <source>
        <dbReference type="ARBA" id="ARBA00022840"/>
    </source>
</evidence>
<feature type="site" description="Increases nucleophilicity of active site Cys" evidence="9">
    <location>
        <position position="434"/>
    </location>
</feature>
<dbReference type="Gene3D" id="3.40.50.300">
    <property type="entry name" value="P-loop containing nucleotide triphosphate hydrolases"/>
    <property type="match status" value="2"/>
</dbReference>
<sequence length="439" mass="44635">MTAPGLIVAAPSSGSGKTSVTLGLLRALRRRGLRVASAKVGPDFIDPAFHAAASGRPCLSLDGWAMRPATLAGLVAGLGADADLVICEGVMGLFDGALVAPGQPDGSTAALALATGWPVLLVIDGRGMIASAAAVLAGFDRLRPGPGIAGVVFNRVRSPRAAAAIAAASRAACPEVVQLGTVPPLSGLELDSRHLGLVQAAEHADLEARLDATAERLAEALDLDALIALARPSCLTAPPPCPLPPLGQRIAYASDLACAFAYPATLAGWRAAGAELLPFSPLADQSPDPSADAVYLPGGYPELHPARLAANHVFLSGVRAAAARGAAVFGECGGYILLGRGLEDQDGTRHAFLGLLGLETSFARPRLHLGYRQAATRTAGPLGPAGAAFRGHEFHYARILSEQGPPLFTIQGADGGDLGTCGLTDGRVAGSFVHLIDQA</sequence>
<gene>
    <name evidence="9" type="primary">cbiA</name>
    <name evidence="12" type="ORF">ACFSNB_02885</name>
</gene>
<keyword evidence="13" id="KW-1185">Reference proteome</keyword>
<comment type="similarity">
    <text evidence="2">Belongs to the CobB/CobQ family. CobQ subfamily.</text>
</comment>